<gene>
    <name evidence="1" type="ORF">METZ01_LOCUS39480</name>
</gene>
<evidence type="ECO:0008006" key="2">
    <source>
        <dbReference type="Google" id="ProtNLM"/>
    </source>
</evidence>
<dbReference type="InterPro" id="IPR052517">
    <property type="entry name" value="GlcG_carb_metab_protein"/>
</dbReference>
<dbReference type="InterPro" id="IPR005624">
    <property type="entry name" value="PduO/GlcC-like"/>
</dbReference>
<reference evidence="1" key="1">
    <citation type="submission" date="2018-05" db="EMBL/GenBank/DDBJ databases">
        <authorList>
            <person name="Lanie J.A."/>
            <person name="Ng W.-L."/>
            <person name="Kazmierczak K.M."/>
            <person name="Andrzejewski T.M."/>
            <person name="Davidsen T.M."/>
            <person name="Wayne K.J."/>
            <person name="Tettelin H."/>
            <person name="Glass J.I."/>
            <person name="Rusch D."/>
            <person name="Podicherti R."/>
            <person name="Tsui H.-C.T."/>
            <person name="Winkler M.E."/>
        </authorList>
    </citation>
    <scope>NUCLEOTIDE SEQUENCE</scope>
</reference>
<protein>
    <recommendedName>
        <fullName evidence="2">GlcG protein</fullName>
    </recommendedName>
</protein>
<sequence length="131" mass="13017">MALTLGEANKMVQAAIAEAERMGIKLSVSVCDSGGHLLAFNRMEGAIFISAVAAQGKAFGAVGFGRDSGAIPADSPVIQAIMGTQGGRVIPAQGALLVVKDGETVGAIGGSGGTAQQDEDCARVGLAALFN</sequence>
<dbReference type="Pfam" id="PF03928">
    <property type="entry name" value="HbpS-like"/>
    <property type="match status" value="1"/>
</dbReference>
<dbReference type="PANTHER" id="PTHR34309">
    <property type="entry name" value="SLR1406 PROTEIN"/>
    <property type="match status" value="1"/>
</dbReference>
<evidence type="ECO:0000313" key="1">
    <source>
        <dbReference type="EMBL" id="SUZ86626.1"/>
    </source>
</evidence>
<name>A0A381R4E3_9ZZZZ</name>
<dbReference type="EMBL" id="UINC01001692">
    <property type="protein sequence ID" value="SUZ86626.1"/>
    <property type="molecule type" value="Genomic_DNA"/>
</dbReference>
<dbReference type="SUPFAM" id="SSF143744">
    <property type="entry name" value="GlcG-like"/>
    <property type="match status" value="1"/>
</dbReference>
<accession>A0A381R4E3</accession>
<proteinExistence type="predicted"/>
<dbReference type="PANTHER" id="PTHR34309:SF10">
    <property type="entry name" value="SLR1406 PROTEIN"/>
    <property type="match status" value="1"/>
</dbReference>
<dbReference type="Gene3D" id="3.30.450.150">
    <property type="entry name" value="Haem-degrading domain"/>
    <property type="match status" value="1"/>
</dbReference>
<organism evidence="1">
    <name type="scientific">marine metagenome</name>
    <dbReference type="NCBI Taxonomy" id="408172"/>
    <lineage>
        <taxon>unclassified sequences</taxon>
        <taxon>metagenomes</taxon>
        <taxon>ecological metagenomes</taxon>
    </lineage>
</organism>
<dbReference type="AlphaFoldDB" id="A0A381R4E3"/>
<dbReference type="InterPro" id="IPR038084">
    <property type="entry name" value="PduO/GlcC-like_sf"/>
</dbReference>